<dbReference type="STRING" id="145854.GA0074692_1087"/>
<proteinExistence type="predicted"/>
<gene>
    <name evidence="2" type="ORF">GA0074692_1087</name>
</gene>
<dbReference type="RefSeq" id="WP_141725171.1">
    <property type="nucleotide sequence ID" value="NZ_FMHW01000002.1"/>
</dbReference>
<dbReference type="Proteomes" id="UP000198959">
    <property type="component" value="Unassembled WGS sequence"/>
</dbReference>
<evidence type="ECO:0000313" key="2">
    <source>
        <dbReference type="EMBL" id="SCL21108.1"/>
    </source>
</evidence>
<feature type="compositionally biased region" description="Polar residues" evidence="1">
    <location>
        <begin position="138"/>
        <end position="149"/>
    </location>
</feature>
<reference evidence="3" key="1">
    <citation type="submission" date="2016-06" db="EMBL/GenBank/DDBJ databases">
        <authorList>
            <person name="Varghese N."/>
            <person name="Submissions Spin"/>
        </authorList>
    </citation>
    <scope>NUCLEOTIDE SEQUENCE [LARGE SCALE GENOMIC DNA]</scope>
    <source>
        <strain evidence="3">DSM 43817</strain>
    </source>
</reference>
<organism evidence="2 3">
    <name type="scientific">Micromonospora pallida</name>
    <dbReference type="NCBI Taxonomy" id="145854"/>
    <lineage>
        <taxon>Bacteria</taxon>
        <taxon>Bacillati</taxon>
        <taxon>Actinomycetota</taxon>
        <taxon>Actinomycetes</taxon>
        <taxon>Micromonosporales</taxon>
        <taxon>Micromonosporaceae</taxon>
        <taxon>Micromonospora</taxon>
    </lineage>
</organism>
<dbReference type="AlphaFoldDB" id="A0A1C6RV55"/>
<keyword evidence="3" id="KW-1185">Reference proteome</keyword>
<protein>
    <submittedName>
        <fullName evidence="2">Uncharacterized protein</fullName>
    </submittedName>
</protein>
<feature type="region of interest" description="Disordered" evidence="1">
    <location>
        <begin position="127"/>
        <end position="149"/>
    </location>
</feature>
<dbReference type="OrthoDB" id="3407723at2"/>
<evidence type="ECO:0000256" key="1">
    <source>
        <dbReference type="SAM" id="MobiDB-lite"/>
    </source>
</evidence>
<evidence type="ECO:0000313" key="3">
    <source>
        <dbReference type="Proteomes" id="UP000198959"/>
    </source>
</evidence>
<name>A0A1C6RV55_9ACTN</name>
<accession>A0A1C6RV55</accession>
<sequence>MAAKAHKLDKVVKPSWAARVLCIDHSDLPKLDRPWTKGDVRELRDSNPAWLTEARQRYATRRQQESETRMAELAAEFARLGYDEPDQGTLDQAMHYIDGARTHLMIATDCSETEADRAAWRVWPKSMAAEDADHENQLNRGVSETGWRS</sequence>
<dbReference type="EMBL" id="FMHW01000002">
    <property type="protein sequence ID" value="SCL21108.1"/>
    <property type="molecule type" value="Genomic_DNA"/>
</dbReference>